<evidence type="ECO:0000256" key="1">
    <source>
        <dbReference type="SAM" id="MobiDB-lite"/>
    </source>
</evidence>
<evidence type="ECO:0000256" key="2">
    <source>
        <dbReference type="SAM" id="SignalP"/>
    </source>
</evidence>
<organism evidence="3 4">
    <name type="scientific">Kitasatospora paracochleata</name>
    <dbReference type="NCBI Taxonomy" id="58354"/>
    <lineage>
        <taxon>Bacteria</taxon>
        <taxon>Bacillati</taxon>
        <taxon>Actinomycetota</taxon>
        <taxon>Actinomycetes</taxon>
        <taxon>Kitasatosporales</taxon>
        <taxon>Streptomycetaceae</taxon>
        <taxon>Kitasatospora</taxon>
    </lineage>
</organism>
<feature type="chain" id="PRO_5047410953" evidence="2">
    <location>
        <begin position="23"/>
        <end position="208"/>
    </location>
</feature>
<dbReference type="Proteomes" id="UP001206483">
    <property type="component" value="Unassembled WGS sequence"/>
</dbReference>
<reference evidence="3 4" key="1">
    <citation type="submission" date="2022-06" db="EMBL/GenBank/DDBJ databases">
        <title>Sequencing the genomes of 1000 actinobacteria strains.</title>
        <authorList>
            <person name="Klenk H.-P."/>
        </authorList>
    </citation>
    <scope>NUCLEOTIDE SEQUENCE [LARGE SCALE GENOMIC DNA]</scope>
    <source>
        <strain evidence="3 4">DSM 41656</strain>
    </source>
</reference>
<feature type="region of interest" description="Disordered" evidence="1">
    <location>
        <begin position="26"/>
        <end position="92"/>
    </location>
</feature>
<name>A0ABT1J6K7_9ACTN</name>
<protein>
    <submittedName>
        <fullName evidence="3">Cytoskeletal protein RodZ</fullName>
    </submittedName>
</protein>
<keyword evidence="4" id="KW-1185">Reference proteome</keyword>
<evidence type="ECO:0000313" key="4">
    <source>
        <dbReference type="Proteomes" id="UP001206483"/>
    </source>
</evidence>
<gene>
    <name evidence="3" type="ORF">FHR36_006040</name>
</gene>
<proteinExistence type="predicted"/>
<sequence>MTAHRLLATTALLAGAVLALTACDPDGSAPAAQTSATASTAPTASAAPTASPTASAGTAGTASPTATKAGKPATPTTGATKAAPTPDCTAAAQHPGHKVINATSATATGLNARATRFVCGPQVDNDGYWEAVGSFGPYTFAAGATAELVTMTSGVGSAGVPLSVLVQHVNDCAAHREPPAPYNCFGGTYDITVDGAGHITRISELYHP</sequence>
<accession>A0ABT1J6K7</accession>
<dbReference type="RefSeq" id="WP_253802296.1">
    <property type="nucleotide sequence ID" value="NZ_BAAAUB010000052.1"/>
</dbReference>
<comment type="caution">
    <text evidence="3">The sequence shown here is derived from an EMBL/GenBank/DDBJ whole genome shotgun (WGS) entry which is preliminary data.</text>
</comment>
<evidence type="ECO:0000313" key="3">
    <source>
        <dbReference type="EMBL" id="MCP2312859.1"/>
    </source>
</evidence>
<dbReference type="PROSITE" id="PS51257">
    <property type="entry name" value="PROKAR_LIPOPROTEIN"/>
    <property type="match status" value="1"/>
</dbReference>
<keyword evidence="2" id="KW-0732">Signal</keyword>
<dbReference type="EMBL" id="JAMZDX010000006">
    <property type="protein sequence ID" value="MCP2312859.1"/>
    <property type="molecule type" value="Genomic_DNA"/>
</dbReference>
<feature type="compositionally biased region" description="Low complexity" evidence="1">
    <location>
        <begin position="26"/>
        <end position="86"/>
    </location>
</feature>
<feature type="signal peptide" evidence="2">
    <location>
        <begin position="1"/>
        <end position="22"/>
    </location>
</feature>